<reference evidence="1" key="2">
    <citation type="journal article" date="2015" name="Data Brief">
        <title>Shoot transcriptome of the giant reed, Arundo donax.</title>
        <authorList>
            <person name="Barrero R.A."/>
            <person name="Guerrero F.D."/>
            <person name="Moolhuijzen P."/>
            <person name="Goolsby J.A."/>
            <person name="Tidwell J."/>
            <person name="Bellgard S.E."/>
            <person name="Bellgard M.I."/>
        </authorList>
    </citation>
    <scope>NUCLEOTIDE SEQUENCE</scope>
    <source>
        <tissue evidence="1">Shoot tissue taken approximately 20 cm above the soil surface</tissue>
    </source>
</reference>
<sequence length="48" mass="5291">MFFCLGTALGYIKARLLSLELDSAMQILHTSIANIPFQSIQTQLPGHT</sequence>
<evidence type="ECO:0000313" key="1">
    <source>
        <dbReference type="EMBL" id="JAE32006.1"/>
    </source>
</evidence>
<dbReference type="EMBL" id="GBRH01165890">
    <property type="protein sequence ID" value="JAE32006.1"/>
    <property type="molecule type" value="Transcribed_RNA"/>
</dbReference>
<accession>A0A0A9HAY9</accession>
<reference evidence="1" key="1">
    <citation type="submission" date="2014-09" db="EMBL/GenBank/DDBJ databases">
        <authorList>
            <person name="Magalhaes I.L.F."/>
            <person name="Oliveira U."/>
            <person name="Santos F.R."/>
            <person name="Vidigal T.H.D.A."/>
            <person name="Brescovit A.D."/>
            <person name="Santos A.J."/>
        </authorList>
    </citation>
    <scope>NUCLEOTIDE SEQUENCE</scope>
    <source>
        <tissue evidence="1">Shoot tissue taken approximately 20 cm above the soil surface</tissue>
    </source>
</reference>
<proteinExistence type="predicted"/>
<dbReference type="AlphaFoldDB" id="A0A0A9HAY9"/>
<protein>
    <submittedName>
        <fullName evidence="1">Uncharacterized protein</fullName>
    </submittedName>
</protein>
<organism evidence="1">
    <name type="scientific">Arundo donax</name>
    <name type="common">Giant reed</name>
    <name type="synonym">Donax arundinaceus</name>
    <dbReference type="NCBI Taxonomy" id="35708"/>
    <lineage>
        <taxon>Eukaryota</taxon>
        <taxon>Viridiplantae</taxon>
        <taxon>Streptophyta</taxon>
        <taxon>Embryophyta</taxon>
        <taxon>Tracheophyta</taxon>
        <taxon>Spermatophyta</taxon>
        <taxon>Magnoliopsida</taxon>
        <taxon>Liliopsida</taxon>
        <taxon>Poales</taxon>
        <taxon>Poaceae</taxon>
        <taxon>PACMAD clade</taxon>
        <taxon>Arundinoideae</taxon>
        <taxon>Arundineae</taxon>
        <taxon>Arundo</taxon>
    </lineage>
</organism>
<name>A0A0A9HAY9_ARUDO</name>